<gene>
    <name evidence="1" type="ORF">BZG02_02440</name>
</gene>
<keyword evidence="2" id="KW-1185">Reference proteome</keyword>
<evidence type="ECO:0000313" key="2">
    <source>
        <dbReference type="Proteomes" id="UP000233535"/>
    </source>
</evidence>
<proteinExistence type="predicted"/>
<organism evidence="1 2">
    <name type="scientific">Labilibaculum filiforme</name>
    <dbReference type="NCBI Taxonomy" id="1940526"/>
    <lineage>
        <taxon>Bacteria</taxon>
        <taxon>Pseudomonadati</taxon>
        <taxon>Bacteroidota</taxon>
        <taxon>Bacteroidia</taxon>
        <taxon>Marinilabiliales</taxon>
        <taxon>Marinifilaceae</taxon>
        <taxon>Labilibaculum</taxon>
    </lineage>
</organism>
<sequence length="282" mass="30035">MRRFILGVTLSIGILLVNSCSTGSDPEDVILDVFSVPAELSLQIENSFNDLAMDVNGIVMHKLAFEGDFITTNVATCLTASVHRNATTSVLDSVVLDYGTSTCSSNGAAFKGKVVVDPIDETLKTFDIRLTDFYSYGYNISGTISFQITGKTDGNDFSMTMENAKVLITGTDDVVYTISVANISNVYTFLKNEDGSSTYIDDVFQFTTSLTGETPDGVTFNLESSSDLIYAYSCKNIIGGKASLTLSDVGDGEVNFGGGDPELDCDAKVNLSASGANITITL</sequence>
<dbReference type="AlphaFoldDB" id="A0A2N3I6G1"/>
<evidence type="ECO:0000313" key="1">
    <source>
        <dbReference type="EMBL" id="PKQ65881.1"/>
    </source>
</evidence>
<reference evidence="1 2" key="1">
    <citation type="journal article" date="2017" name="Front. Microbiol.">
        <title>Labilibaculum manganireducens gen. nov., sp. nov. and Labilibaculum filiforme sp. nov., Novel Bacteroidetes Isolated from Subsurface Sediments of the Baltic Sea.</title>
        <authorList>
            <person name="Vandieken V."/>
            <person name="Marshall I.P."/>
            <person name="Niemann H."/>
            <person name="Engelen B."/>
            <person name="Cypionka H."/>
        </authorList>
    </citation>
    <scope>NUCLEOTIDE SEQUENCE [LARGE SCALE GENOMIC DNA]</scope>
    <source>
        <strain evidence="1 2">59.16B</strain>
    </source>
</reference>
<protein>
    <submittedName>
        <fullName evidence="1">Uncharacterized protein</fullName>
    </submittedName>
</protein>
<dbReference type="Proteomes" id="UP000233535">
    <property type="component" value="Unassembled WGS sequence"/>
</dbReference>
<accession>A0A2N3I6G1</accession>
<comment type="caution">
    <text evidence="1">The sequence shown here is derived from an EMBL/GenBank/DDBJ whole genome shotgun (WGS) entry which is preliminary data.</text>
</comment>
<name>A0A2N3I6G1_9BACT</name>
<dbReference type="RefSeq" id="WP_101259816.1">
    <property type="nucleotide sequence ID" value="NZ_MVDD01000001.1"/>
</dbReference>
<dbReference type="EMBL" id="MVDD01000001">
    <property type="protein sequence ID" value="PKQ65881.1"/>
    <property type="molecule type" value="Genomic_DNA"/>
</dbReference>
<dbReference type="OrthoDB" id="1119200at2"/>